<keyword evidence="5" id="KW-1185">Reference proteome</keyword>
<dbReference type="Pfam" id="PF19578">
    <property type="entry name" value="DUF6090"/>
    <property type="match status" value="1"/>
</dbReference>
<keyword evidence="1" id="KW-0472">Membrane</keyword>
<evidence type="ECO:0000313" key="3">
    <source>
        <dbReference type="EMBL" id="MCA6076280.1"/>
    </source>
</evidence>
<dbReference type="RefSeq" id="WP_225698209.1">
    <property type="nucleotide sequence ID" value="NZ_JAIXNE010000002.1"/>
</dbReference>
<evidence type="ECO:0000313" key="5">
    <source>
        <dbReference type="Proteomes" id="UP001139409"/>
    </source>
</evidence>
<dbReference type="EMBL" id="JAIXNE010000004">
    <property type="protein sequence ID" value="MCA6077408.1"/>
    <property type="molecule type" value="Genomic_DNA"/>
</dbReference>
<organism evidence="2 5">
    <name type="scientific">Fulvivirga sedimenti</name>
    <dbReference type="NCBI Taxonomy" id="2879465"/>
    <lineage>
        <taxon>Bacteria</taxon>
        <taxon>Pseudomonadati</taxon>
        <taxon>Bacteroidota</taxon>
        <taxon>Cytophagia</taxon>
        <taxon>Cytophagales</taxon>
        <taxon>Fulvivirgaceae</taxon>
        <taxon>Fulvivirga</taxon>
    </lineage>
</organism>
<protein>
    <submittedName>
        <fullName evidence="2">Uncharacterized protein</fullName>
    </submittedName>
</protein>
<keyword evidence="1" id="KW-0812">Transmembrane</keyword>
<dbReference type="AlphaFoldDB" id="A0A9X1HMX7"/>
<evidence type="ECO:0000256" key="1">
    <source>
        <dbReference type="SAM" id="Phobius"/>
    </source>
</evidence>
<proteinExistence type="predicted"/>
<evidence type="ECO:0000313" key="2">
    <source>
        <dbReference type="EMBL" id="MCA6075103.1"/>
    </source>
</evidence>
<gene>
    <name evidence="2" type="ORF">LDX50_09490</name>
    <name evidence="3" type="ORF">LDX50_15460</name>
    <name evidence="4" type="ORF">LDX50_21180</name>
</gene>
<dbReference type="Proteomes" id="UP001139409">
    <property type="component" value="Unassembled WGS sequence"/>
</dbReference>
<dbReference type="InterPro" id="IPR045749">
    <property type="entry name" value="DUF6090"/>
</dbReference>
<keyword evidence="1" id="KW-1133">Transmembrane helix</keyword>
<name>A0A9X1HMX7_9BACT</name>
<sequence>MRTFLKGNRRKSLDRIRHYLGYAVGEIVLVVIGILIALQINNWNGFRKERNLEKEILVEIKKSLLSDIEYELQPEIDQALQDVRNSNEILFVLDNMKEMPDSISLKFRSFMFSKDLVWGVTANKTLENEGIKVIQNPLLKERIVELYNVKFPSARNAVDNFGNNLIEYFRPMMRDRFVFAYKDLDSVQYYPIDYITLRQDQLFLNTVQTARLNFRNISRTLLNLRQEILDTVEMIDKELEDS</sequence>
<dbReference type="EMBL" id="JAIXNE010000003">
    <property type="protein sequence ID" value="MCA6076280.1"/>
    <property type="molecule type" value="Genomic_DNA"/>
</dbReference>
<comment type="caution">
    <text evidence="2">The sequence shown here is derived from an EMBL/GenBank/DDBJ whole genome shotgun (WGS) entry which is preliminary data.</text>
</comment>
<evidence type="ECO:0000313" key="4">
    <source>
        <dbReference type="EMBL" id="MCA6077408.1"/>
    </source>
</evidence>
<accession>A0A9X1HMX7</accession>
<dbReference type="EMBL" id="JAIXNE010000002">
    <property type="protein sequence ID" value="MCA6075103.1"/>
    <property type="molecule type" value="Genomic_DNA"/>
</dbReference>
<reference evidence="2" key="1">
    <citation type="submission" date="2021-09" db="EMBL/GenBank/DDBJ databases">
        <title>Fulvivirga sp. isolated from coastal sediment.</title>
        <authorList>
            <person name="Yu H."/>
        </authorList>
    </citation>
    <scope>NUCLEOTIDE SEQUENCE</scope>
    <source>
        <strain evidence="2">1062</strain>
    </source>
</reference>
<feature type="transmembrane region" description="Helical" evidence="1">
    <location>
        <begin position="20"/>
        <end position="40"/>
    </location>
</feature>